<dbReference type="AlphaFoldDB" id="A0AAP0L112"/>
<dbReference type="EMBL" id="JBBNAF010000003">
    <property type="protein sequence ID" value="KAK9160619.1"/>
    <property type="molecule type" value="Genomic_DNA"/>
</dbReference>
<accession>A0AAP0L112</accession>
<comment type="caution">
    <text evidence="1">The sequence shown here is derived from an EMBL/GenBank/DDBJ whole genome shotgun (WGS) entry which is preliminary data.</text>
</comment>
<gene>
    <name evidence="1" type="ORF">Syun_006960</name>
</gene>
<evidence type="ECO:0000313" key="1">
    <source>
        <dbReference type="EMBL" id="KAK9160619.1"/>
    </source>
</evidence>
<organism evidence="1 2">
    <name type="scientific">Stephania yunnanensis</name>
    <dbReference type="NCBI Taxonomy" id="152371"/>
    <lineage>
        <taxon>Eukaryota</taxon>
        <taxon>Viridiplantae</taxon>
        <taxon>Streptophyta</taxon>
        <taxon>Embryophyta</taxon>
        <taxon>Tracheophyta</taxon>
        <taxon>Spermatophyta</taxon>
        <taxon>Magnoliopsida</taxon>
        <taxon>Ranunculales</taxon>
        <taxon>Menispermaceae</taxon>
        <taxon>Menispermoideae</taxon>
        <taxon>Cissampelideae</taxon>
        <taxon>Stephania</taxon>
    </lineage>
</organism>
<reference evidence="1 2" key="1">
    <citation type="submission" date="2024-01" db="EMBL/GenBank/DDBJ databases">
        <title>Genome assemblies of Stephania.</title>
        <authorList>
            <person name="Yang L."/>
        </authorList>
    </citation>
    <scope>NUCLEOTIDE SEQUENCE [LARGE SCALE GENOMIC DNA]</scope>
    <source>
        <strain evidence="1">YNDBR</strain>
        <tissue evidence="1">Leaf</tissue>
    </source>
</reference>
<proteinExistence type="predicted"/>
<protein>
    <submittedName>
        <fullName evidence="1">Uncharacterized protein</fullName>
    </submittedName>
</protein>
<evidence type="ECO:0000313" key="2">
    <source>
        <dbReference type="Proteomes" id="UP001420932"/>
    </source>
</evidence>
<sequence>MTMYNAKIMGRPELMQAFYHVRLFFVLLGCRECSRRYESFVVMPSLFASSFL</sequence>
<dbReference type="Proteomes" id="UP001420932">
    <property type="component" value="Unassembled WGS sequence"/>
</dbReference>
<keyword evidence="2" id="KW-1185">Reference proteome</keyword>
<name>A0AAP0L112_9MAGN</name>